<evidence type="ECO:0000259" key="2">
    <source>
        <dbReference type="Pfam" id="PF01926"/>
    </source>
</evidence>
<dbReference type="InParanoid" id="A0A672GRH3"/>
<dbReference type="Ensembl" id="ENSSFAT00005014588.1">
    <property type="protein sequence ID" value="ENSSFAP00005013999.1"/>
    <property type="gene ID" value="ENSSFAG00005007581.1"/>
</dbReference>
<dbReference type="SUPFAM" id="SSF52540">
    <property type="entry name" value="P-loop containing nucleoside triphosphate hydrolases"/>
    <property type="match status" value="1"/>
</dbReference>
<accession>A0A672GRH3</accession>
<reference evidence="3" key="3">
    <citation type="submission" date="2025-09" db="UniProtKB">
        <authorList>
            <consortium name="Ensembl"/>
        </authorList>
    </citation>
    <scope>IDENTIFICATION</scope>
</reference>
<dbReference type="GeneID" id="115403868"/>
<dbReference type="CDD" id="cd00882">
    <property type="entry name" value="Ras_like_GTPase"/>
    <property type="match status" value="1"/>
</dbReference>
<dbReference type="InterPro" id="IPR027417">
    <property type="entry name" value="P-loop_NTPase"/>
</dbReference>
<dbReference type="OrthoDB" id="25620at2759"/>
<dbReference type="Gene3D" id="3.40.50.300">
    <property type="entry name" value="P-loop containing nucleotide triphosphate hydrolases"/>
    <property type="match status" value="1"/>
</dbReference>
<evidence type="ECO:0000256" key="1">
    <source>
        <dbReference type="SAM" id="MobiDB-lite"/>
    </source>
</evidence>
<reference evidence="3" key="2">
    <citation type="submission" date="2025-08" db="UniProtKB">
        <authorList>
            <consortium name="Ensembl"/>
        </authorList>
    </citation>
    <scope>IDENTIFICATION</scope>
</reference>
<evidence type="ECO:0000313" key="4">
    <source>
        <dbReference type="Proteomes" id="UP000472267"/>
    </source>
</evidence>
<dbReference type="GO" id="GO:0005525">
    <property type="term" value="F:GTP binding"/>
    <property type="evidence" value="ECO:0007669"/>
    <property type="project" value="InterPro"/>
</dbReference>
<keyword evidence="4" id="KW-1185">Reference proteome</keyword>
<protein>
    <submittedName>
        <fullName evidence="3">Interferon-induced protein 44-like</fullName>
    </submittedName>
</protein>
<proteinExistence type="predicted"/>
<dbReference type="OMA" id="YHEERAT"/>
<dbReference type="RefSeq" id="XP_029968757.1">
    <property type="nucleotide sequence ID" value="XM_030112897.1"/>
</dbReference>
<dbReference type="InterPro" id="IPR006073">
    <property type="entry name" value="GTP-bd"/>
</dbReference>
<gene>
    <name evidence="3" type="primary">LOC115403868</name>
</gene>
<dbReference type="GO" id="GO:0006955">
    <property type="term" value="P:immune response"/>
    <property type="evidence" value="ECO:0007669"/>
    <property type="project" value="TreeGrafter"/>
</dbReference>
<feature type="region of interest" description="Disordered" evidence="1">
    <location>
        <begin position="1"/>
        <end position="28"/>
    </location>
</feature>
<organism evidence="3 4">
    <name type="scientific">Salarias fasciatus</name>
    <name type="common">Jewelled blenny</name>
    <name type="synonym">Blennius fasciatus</name>
    <dbReference type="NCBI Taxonomy" id="181472"/>
    <lineage>
        <taxon>Eukaryota</taxon>
        <taxon>Metazoa</taxon>
        <taxon>Chordata</taxon>
        <taxon>Craniata</taxon>
        <taxon>Vertebrata</taxon>
        <taxon>Euteleostomi</taxon>
        <taxon>Actinopterygii</taxon>
        <taxon>Neopterygii</taxon>
        <taxon>Teleostei</taxon>
        <taxon>Neoteleostei</taxon>
        <taxon>Acanthomorphata</taxon>
        <taxon>Ovalentaria</taxon>
        <taxon>Blenniimorphae</taxon>
        <taxon>Blenniiformes</taxon>
        <taxon>Blennioidei</taxon>
        <taxon>Blenniidae</taxon>
        <taxon>Salariinae</taxon>
        <taxon>Salarias</taxon>
    </lineage>
</organism>
<evidence type="ECO:0000313" key="3">
    <source>
        <dbReference type="Ensembl" id="ENSSFAP00005013999.1"/>
    </source>
</evidence>
<feature type="domain" description="G" evidence="2">
    <location>
        <begin position="49"/>
        <end position="125"/>
    </location>
</feature>
<name>A0A672GRH3_SALFA</name>
<dbReference type="AlphaFoldDB" id="A0A672GRH3"/>
<dbReference type="Proteomes" id="UP000472267">
    <property type="component" value="Chromosome 17"/>
</dbReference>
<reference evidence="3" key="1">
    <citation type="submission" date="2019-06" db="EMBL/GenBank/DDBJ databases">
        <authorList>
            <consortium name="Wellcome Sanger Institute Data Sharing"/>
        </authorList>
    </citation>
    <scope>NUCLEOTIDE SEQUENCE [LARGE SCALE GENOMIC DNA]</scope>
</reference>
<dbReference type="Pfam" id="PF01926">
    <property type="entry name" value="MMR_HSR1"/>
    <property type="match status" value="1"/>
</dbReference>
<dbReference type="PANTHER" id="PTHR14241:SF1">
    <property type="entry name" value="INTERFERON-INDUCED PROTEIN 44-RELATED"/>
    <property type="match status" value="1"/>
</dbReference>
<sequence length="291" mass="33148">MSPFWKHRKEPPSSTTFDKPWRDEPWPNKKEDFDYVTCYKPQSEAEHVRVLLFGPPGAGKSSFINSVDSALRGRISVRALAASNYEHSFTSKYRTYKIQTGKPGSFYPFVFSDTMGIEKNDRRGADVKIMKKILKGHVKEGFKFLPGSIPLGSYYIDTPTINDKVHVVVCVVPASTLNLMDEDSLRKFREVREKASDLEIPQIAILTKIDEACPEVNKDIRNVYKSKYLKEQMEQLSATLGIPMNCIFPVKNYSEETKTDKDTDTLILSTVRQIIDYGEDFLNDIATTKGH</sequence>
<dbReference type="PANTHER" id="PTHR14241">
    <property type="entry name" value="INTERFERON-INDUCED PROTEIN 44"/>
    <property type="match status" value="1"/>
</dbReference>
<feature type="compositionally biased region" description="Basic and acidic residues" evidence="1">
    <location>
        <begin position="19"/>
        <end position="28"/>
    </location>
</feature>